<keyword evidence="3" id="KW-0479">Metal-binding</keyword>
<proteinExistence type="inferred from homology"/>
<organism evidence="9 10">
    <name type="scientific">Aotine betaherpesvirus 1</name>
    <dbReference type="NCBI Taxonomy" id="50290"/>
    <lineage>
        <taxon>Viruses</taxon>
        <taxon>Duplodnaviria</taxon>
        <taxon>Heunggongvirae</taxon>
        <taxon>Peploviricota</taxon>
        <taxon>Herviviricetes</taxon>
        <taxon>Herpesvirales</taxon>
        <taxon>Orthoherpesviridae</taxon>
        <taxon>Betaherpesvirinae</taxon>
        <taxon>Cytomegalovirus</taxon>
        <taxon>Cytomegalovirus aotinebeta1</taxon>
    </lineage>
</organism>
<keyword evidence="10" id="KW-1185">Reference proteome</keyword>
<evidence type="ECO:0000256" key="5">
    <source>
        <dbReference type="ARBA" id="ARBA00022833"/>
    </source>
</evidence>
<dbReference type="OrthoDB" id="10697at10239"/>
<keyword evidence="2" id="KW-1048">Host nucleus</keyword>
<dbReference type="GeneID" id="11464127"/>
<evidence type="ECO:0000313" key="10">
    <source>
        <dbReference type="Proteomes" id="UP000113968"/>
    </source>
</evidence>
<keyword evidence="7" id="KW-0472">Membrane</keyword>
<evidence type="ECO:0000256" key="7">
    <source>
        <dbReference type="ARBA" id="ARBA00023136"/>
    </source>
</evidence>
<keyword evidence="4" id="KW-0863">Zinc-finger</keyword>
<dbReference type="GO" id="GO:0008270">
    <property type="term" value="F:zinc ion binding"/>
    <property type="evidence" value="ECO:0007669"/>
    <property type="project" value="UniProtKB-KW"/>
</dbReference>
<evidence type="ECO:0000256" key="6">
    <source>
        <dbReference type="ARBA" id="ARBA00022870"/>
    </source>
</evidence>
<keyword evidence="1" id="KW-0597">Phosphoprotein</keyword>
<accession>G8XUC9</accession>
<dbReference type="KEGG" id="vg:11464127"/>
<evidence type="ECO:0000256" key="8">
    <source>
        <dbReference type="SAM" id="MobiDB-lite"/>
    </source>
</evidence>
<evidence type="ECO:0000256" key="3">
    <source>
        <dbReference type="ARBA" id="ARBA00022723"/>
    </source>
</evidence>
<protein>
    <submittedName>
        <fullName evidence="9">Nuclear egress lamina protein</fullName>
    </submittedName>
</protein>
<reference evidence="9" key="1">
    <citation type="submission" date="2011-12" db="EMBL/GenBank/DDBJ databases">
        <title>Comparative genomics of primate cytomegaloviruses.</title>
        <authorList>
            <person name="Davison A.J."/>
            <person name="Holton M."/>
            <person name="Dolan A."/>
            <person name="Dargan D.J."/>
            <person name="Gatherer D."/>
            <person name="Hayward G.S."/>
        </authorList>
    </citation>
    <scope>NUCLEOTIDE SEQUENCE [LARGE SCALE GENOMIC DNA]</scope>
    <source>
        <strain evidence="9">S34E</strain>
    </source>
</reference>
<dbReference type="Pfam" id="PF02718">
    <property type="entry name" value="Herpes_UL31"/>
    <property type="match status" value="1"/>
</dbReference>
<sequence length="286" mass="32803">MYRNKLRSAGRRSAIRALSAKRRGKSLGRSGSDCPAARHSDGERPLSHTKLTLHDLHDVFREYPELELKYLNMMRMAITGKESICLPFNFQSHRQHTCLDISPYGNEQVSRIACTNCNDTQVFPTASDAMVAFINQSSNVMKNRHFYYGFCKDAELLRMSTNQPTLFQIYHILHFSNHDIVPFMYERNGRVHMHVIFENQDVHIPCESVSQILSAAKGDYEITLDIVRGHVVISATCRVVSSNNSVKIDLGVLQRKIDEMDIPNDISELFERYKSLLHELCNMHQA</sequence>
<keyword evidence="6" id="KW-1043">Host membrane</keyword>
<gene>
    <name evidence="9" type="primary">UL53</name>
</gene>
<feature type="region of interest" description="Disordered" evidence="8">
    <location>
        <begin position="1"/>
        <end position="46"/>
    </location>
</feature>
<feature type="compositionally biased region" description="Basic and acidic residues" evidence="8">
    <location>
        <begin position="36"/>
        <end position="46"/>
    </location>
</feature>
<evidence type="ECO:0000313" key="9">
    <source>
        <dbReference type="EMBL" id="AEV80759.1"/>
    </source>
</evidence>
<evidence type="ECO:0000256" key="2">
    <source>
        <dbReference type="ARBA" id="ARBA00022562"/>
    </source>
</evidence>
<feature type="compositionally biased region" description="Basic residues" evidence="8">
    <location>
        <begin position="1"/>
        <end position="26"/>
    </location>
</feature>
<dbReference type="GO" id="GO:0046765">
    <property type="term" value="P:viral budding from nuclear membrane"/>
    <property type="evidence" value="ECO:0007669"/>
    <property type="project" value="InterPro"/>
</dbReference>
<dbReference type="RefSeq" id="YP_004940080.1">
    <property type="nucleotide sequence ID" value="NC_016447.1"/>
</dbReference>
<dbReference type="InterPro" id="IPR021152">
    <property type="entry name" value="Herpes_UL31"/>
</dbReference>
<evidence type="ECO:0000256" key="4">
    <source>
        <dbReference type="ARBA" id="ARBA00022771"/>
    </source>
</evidence>
<keyword evidence="5" id="KW-0862">Zinc</keyword>
<dbReference type="EMBL" id="FJ483970">
    <property type="protein sequence ID" value="AEV80759.1"/>
    <property type="molecule type" value="Genomic_DNA"/>
</dbReference>
<name>G8XUC9_9BETA</name>
<evidence type="ECO:0000256" key="1">
    <source>
        <dbReference type="ARBA" id="ARBA00022553"/>
    </source>
</evidence>
<dbReference type="HAMAP" id="MF_04023">
    <property type="entry name" value="HSV_NEC1"/>
    <property type="match status" value="1"/>
</dbReference>
<dbReference type="Proteomes" id="UP000113968">
    <property type="component" value="Segment"/>
</dbReference>